<evidence type="ECO:0000313" key="1">
    <source>
        <dbReference type="EMBL" id="AZG77980.1"/>
    </source>
</evidence>
<name>A0A3G8MA00_9HYPH</name>
<protein>
    <submittedName>
        <fullName evidence="1">Uncharacterized protein</fullName>
    </submittedName>
</protein>
<dbReference type="KEGG" id="mros:EHO51_15240"/>
<dbReference type="EMBL" id="CP034086">
    <property type="protein sequence ID" value="AZG77980.1"/>
    <property type="molecule type" value="Genomic_DNA"/>
</dbReference>
<sequence length="129" mass="13659">MAATMGAGPLIQGRELWLMLRYLRTVAGDPHARASCTGCAAHERDNGRRDQRANLLKRRFHVSPALSSVFNTHFLRIVLIARDDVSRMTSGSGSFARGAVKIGVTTACGAVCGFAFFGFAGTASATLAG</sequence>
<gene>
    <name evidence="1" type="ORF">EHO51_15240</name>
</gene>
<dbReference type="Proteomes" id="UP000273982">
    <property type="component" value="Chromosome"/>
</dbReference>
<reference evidence="1 2" key="1">
    <citation type="submission" date="2018-11" db="EMBL/GenBank/DDBJ databases">
        <title>Genome squencing of methanotrophic bacteria isolated from alkaline groundwater in Korea.</title>
        <authorList>
            <person name="Nguyen L.N."/>
        </authorList>
    </citation>
    <scope>NUCLEOTIDE SEQUENCE [LARGE SCALE GENOMIC DNA]</scope>
    <source>
        <strain evidence="1 2">GW6</strain>
    </source>
</reference>
<evidence type="ECO:0000313" key="2">
    <source>
        <dbReference type="Proteomes" id="UP000273982"/>
    </source>
</evidence>
<proteinExistence type="predicted"/>
<organism evidence="1 2">
    <name type="scientific">Methylocystis rosea</name>
    <dbReference type="NCBI Taxonomy" id="173366"/>
    <lineage>
        <taxon>Bacteria</taxon>
        <taxon>Pseudomonadati</taxon>
        <taxon>Pseudomonadota</taxon>
        <taxon>Alphaproteobacteria</taxon>
        <taxon>Hyphomicrobiales</taxon>
        <taxon>Methylocystaceae</taxon>
        <taxon>Methylocystis</taxon>
    </lineage>
</organism>
<dbReference type="AlphaFoldDB" id="A0A3G8MA00"/>
<dbReference type="RefSeq" id="WP_124739600.1">
    <property type="nucleotide sequence ID" value="NZ_CP034086.1"/>
</dbReference>
<accession>A0A3G8MA00</accession>